<dbReference type="RefSeq" id="WP_344724037.1">
    <property type="nucleotide sequence ID" value="NZ_BAAAUS010000024.1"/>
</dbReference>
<comment type="caution">
    <text evidence="5">The sequence shown here is derived from an EMBL/GenBank/DDBJ whole genome shotgun (WGS) entry which is preliminary data.</text>
</comment>
<dbReference type="InterPro" id="IPR036264">
    <property type="entry name" value="Bact_exopeptidase_dim_dom"/>
</dbReference>
<keyword evidence="5" id="KW-0224">Dipeptidase</keyword>
<gene>
    <name evidence="5" type="ORF">ACFSJD_29310</name>
</gene>
<accession>A0ABW4F3E3</accession>
<dbReference type="SUPFAM" id="SSF53187">
    <property type="entry name" value="Zn-dependent exopeptidases"/>
    <property type="match status" value="1"/>
</dbReference>
<dbReference type="Gene3D" id="3.40.630.10">
    <property type="entry name" value="Zn peptidases"/>
    <property type="match status" value="1"/>
</dbReference>
<dbReference type="EC" id="3.4.13.-" evidence="5"/>
<dbReference type="Pfam" id="PF07687">
    <property type="entry name" value="M20_dimer"/>
    <property type="match status" value="1"/>
</dbReference>
<dbReference type="EMBL" id="JBHUCO010000037">
    <property type="protein sequence ID" value="MFD1521628.1"/>
    <property type="molecule type" value="Genomic_DNA"/>
</dbReference>
<dbReference type="Proteomes" id="UP001597114">
    <property type="component" value="Unassembled WGS sequence"/>
</dbReference>
<keyword evidence="1" id="KW-0645">Protease</keyword>
<dbReference type="NCBIfam" id="NF006053">
    <property type="entry name" value="PRK08201.1"/>
    <property type="match status" value="1"/>
</dbReference>
<dbReference type="PANTHER" id="PTHR43270:SF12">
    <property type="entry name" value="SUCCINYL-DIAMINOPIMELATE DESUCCINYLASE"/>
    <property type="match status" value="1"/>
</dbReference>
<keyword evidence="6" id="KW-1185">Reference proteome</keyword>
<dbReference type="Pfam" id="PF01546">
    <property type="entry name" value="Peptidase_M20"/>
    <property type="match status" value="1"/>
</dbReference>
<dbReference type="PANTHER" id="PTHR43270">
    <property type="entry name" value="BETA-ALA-HIS DIPEPTIDASE"/>
    <property type="match status" value="1"/>
</dbReference>
<proteinExistence type="predicted"/>
<name>A0ABW4F3E3_9PSEU</name>
<dbReference type="InterPro" id="IPR011650">
    <property type="entry name" value="Peptidase_M20_dimer"/>
</dbReference>
<organism evidence="5 6">
    <name type="scientific">Pseudonocardia yunnanensis</name>
    <dbReference type="NCBI Taxonomy" id="58107"/>
    <lineage>
        <taxon>Bacteria</taxon>
        <taxon>Bacillati</taxon>
        <taxon>Actinomycetota</taxon>
        <taxon>Actinomycetes</taxon>
        <taxon>Pseudonocardiales</taxon>
        <taxon>Pseudonocardiaceae</taxon>
        <taxon>Pseudonocardia</taxon>
    </lineage>
</organism>
<evidence type="ECO:0000256" key="2">
    <source>
        <dbReference type="ARBA" id="ARBA00022723"/>
    </source>
</evidence>
<dbReference type="Gene3D" id="3.30.70.360">
    <property type="match status" value="1"/>
</dbReference>
<sequence>MLSFDPDDSRYIEDLRSYVAIPSISREADRPTMQAAAEWVAARLDFAQPRIVETGGHPAVVAGWTGAPGAPTVLVYGHYDVQPTGDLDEWITPPFELAVADGRLRGRGVTDDKGPTYIALEVVRQFMAQEGRLPLNVKFLLEGEEEIGSPHLAGYVRAQADELAADLVISADGAMWRPGEPSLSVASKGLLALDVEVTGANRDLHSGRYGGTVANPLHALSRILASLHTPDGRIAVAGFEDGIPELGPTERAEIAAVPFDEETYRADLRVSALTGEPGLSTLERLWTRPTLEINGVTGGGSYTVIPRRAAAHLTCRLVPGQQPDRVAAAIQAHIGALDLPGVRVSLTTEPGAVPAYTIAPDHPAIRAARQALADVYPGQDVLLARIGGTLPATTLFEEALRAKTLFFSFSTSDELLHAPNEFLRIPRLREGMRAWERLLRLLAEGEHRLTPG</sequence>
<evidence type="ECO:0000259" key="4">
    <source>
        <dbReference type="Pfam" id="PF07687"/>
    </source>
</evidence>
<dbReference type="InterPro" id="IPR002933">
    <property type="entry name" value="Peptidase_M20"/>
</dbReference>
<keyword evidence="2" id="KW-0479">Metal-binding</keyword>
<dbReference type="GO" id="GO:0016805">
    <property type="term" value="F:dipeptidase activity"/>
    <property type="evidence" value="ECO:0007669"/>
    <property type="project" value="UniProtKB-KW"/>
</dbReference>
<protein>
    <submittedName>
        <fullName evidence="5">Dipeptidase</fullName>
        <ecNumber evidence="5">3.4.13.-</ecNumber>
    </submittedName>
</protein>
<evidence type="ECO:0000256" key="3">
    <source>
        <dbReference type="ARBA" id="ARBA00022801"/>
    </source>
</evidence>
<evidence type="ECO:0000256" key="1">
    <source>
        <dbReference type="ARBA" id="ARBA00022670"/>
    </source>
</evidence>
<dbReference type="InterPro" id="IPR051458">
    <property type="entry name" value="Cyt/Met_Dipeptidase"/>
</dbReference>
<evidence type="ECO:0000313" key="6">
    <source>
        <dbReference type="Proteomes" id="UP001597114"/>
    </source>
</evidence>
<reference evidence="6" key="1">
    <citation type="journal article" date="2019" name="Int. J. Syst. Evol. Microbiol.">
        <title>The Global Catalogue of Microorganisms (GCM) 10K type strain sequencing project: providing services to taxonomists for standard genome sequencing and annotation.</title>
        <authorList>
            <consortium name="The Broad Institute Genomics Platform"/>
            <consortium name="The Broad Institute Genome Sequencing Center for Infectious Disease"/>
            <person name="Wu L."/>
            <person name="Ma J."/>
        </authorList>
    </citation>
    <scope>NUCLEOTIDE SEQUENCE [LARGE SCALE GENOMIC DNA]</scope>
    <source>
        <strain evidence="6">CCM 7043</strain>
    </source>
</reference>
<evidence type="ECO:0000313" key="5">
    <source>
        <dbReference type="EMBL" id="MFD1521628.1"/>
    </source>
</evidence>
<feature type="domain" description="Peptidase M20 dimerisation" evidence="4">
    <location>
        <begin position="187"/>
        <end position="338"/>
    </location>
</feature>
<keyword evidence="3 5" id="KW-0378">Hydrolase</keyword>
<dbReference type="SUPFAM" id="SSF55031">
    <property type="entry name" value="Bacterial exopeptidase dimerisation domain"/>
    <property type="match status" value="1"/>
</dbReference>
<dbReference type="NCBIfam" id="NF006579">
    <property type="entry name" value="PRK09104.1"/>
    <property type="match status" value="1"/>
</dbReference>